<dbReference type="Proteomes" id="UP000178256">
    <property type="component" value="Unassembled WGS sequence"/>
</dbReference>
<comment type="caution">
    <text evidence="2">The sequence shown here is derived from an EMBL/GenBank/DDBJ whole genome shotgun (WGS) entry which is preliminary data.</text>
</comment>
<keyword evidence="1" id="KW-0472">Membrane</keyword>
<dbReference type="AlphaFoldDB" id="A0A1F8GM06"/>
<reference evidence="2 3" key="1">
    <citation type="journal article" date="2016" name="Nat. Commun.">
        <title>Thousands of microbial genomes shed light on interconnected biogeochemical processes in an aquifer system.</title>
        <authorList>
            <person name="Anantharaman K."/>
            <person name="Brown C.T."/>
            <person name="Hug L.A."/>
            <person name="Sharon I."/>
            <person name="Castelle C.J."/>
            <person name="Probst A.J."/>
            <person name="Thomas B.C."/>
            <person name="Singh A."/>
            <person name="Wilkins M.J."/>
            <person name="Karaoz U."/>
            <person name="Brodie E.L."/>
            <person name="Williams K.H."/>
            <person name="Hubbard S.S."/>
            <person name="Banfield J.F."/>
        </authorList>
    </citation>
    <scope>NUCLEOTIDE SEQUENCE [LARGE SCALE GENOMIC DNA]</scope>
</reference>
<dbReference type="STRING" id="1802697.A2925_00950"/>
<protein>
    <submittedName>
        <fullName evidence="2">Uncharacterized protein</fullName>
    </submittedName>
</protein>
<proteinExistence type="predicted"/>
<evidence type="ECO:0000313" key="2">
    <source>
        <dbReference type="EMBL" id="OGN25738.1"/>
    </source>
</evidence>
<keyword evidence="1" id="KW-1133">Transmembrane helix</keyword>
<sequence>MKKYIYISCFIVLGLILQQFIHTIVEIWYIELLTINFDAYGFGWSWDTWFLVHHIGSVILLIAGILTGYFGGRYFWPKLYDENGKVRFPKPWRI</sequence>
<feature type="transmembrane region" description="Helical" evidence="1">
    <location>
        <begin position="50"/>
        <end position="70"/>
    </location>
</feature>
<organism evidence="2 3">
    <name type="scientific">Candidatus Yanofskybacteria bacterium RIFCSPLOWO2_01_FULL_44_22</name>
    <dbReference type="NCBI Taxonomy" id="1802697"/>
    <lineage>
        <taxon>Bacteria</taxon>
        <taxon>Candidatus Yanofskyibacteriota</taxon>
    </lineage>
</organism>
<evidence type="ECO:0000313" key="3">
    <source>
        <dbReference type="Proteomes" id="UP000178256"/>
    </source>
</evidence>
<keyword evidence="1" id="KW-0812">Transmembrane</keyword>
<accession>A0A1F8GM06</accession>
<feature type="transmembrane region" description="Helical" evidence="1">
    <location>
        <begin position="7"/>
        <end position="30"/>
    </location>
</feature>
<dbReference type="EMBL" id="MGKL01000013">
    <property type="protein sequence ID" value="OGN25738.1"/>
    <property type="molecule type" value="Genomic_DNA"/>
</dbReference>
<evidence type="ECO:0000256" key="1">
    <source>
        <dbReference type="SAM" id="Phobius"/>
    </source>
</evidence>
<name>A0A1F8GM06_9BACT</name>
<gene>
    <name evidence="2" type="ORF">A2925_00950</name>
</gene>